<organism evidence="1 2">
    <name type="scientific">Paenibacillus silvae</name>
    <dbReference type="NCBI Taxonomy" id="1325358"/>
    <lineage>
        <taxon>Bacteria</taxon>
        <taxon>Bacillati</taxon>
        <taxon>Bacillota</taxon>
        <taxon>Bacilli</taxon>
        <taxon>Bacillales</taxon>
        <taxon>Paenibacillaceae</taxon>
        <taxon>Paenibacillus</taxon>
    </lineage>
</organism>
<dbReference type="RefSeq" id="WP_229729710.1">
    <property type="nucleotide sequence ID" value="NZ_BMFU01000002.1"/>
</dbReference>
<comment type="caution">
    <text evidence="1">The sequence shown here is derived from an EMBL/GenBank/DDBJ whole genome shotgun (WGS) entry which is preliminary data.</text>
</comment>
<gene>
    <name evidence="1" type="ORF">GCM10008014_13880</name>
</gene>
<dbReference type="Proteomes" id="UP000652153">
    <property type="component" value="Unassembled WGS sequence"/>
</dbReference>
<reference evidence="2" key="1">
    <citation type="journal article" date="2019" name="Int. J. Syst. Evol. Microbiol.">
        <title>The Global Catalogue of Microorganisms (GCM) 10K type strain sequencing project: providing services to taxonomists for standard genome sequencing and annotation.</title>
        <authorList>
            <consortium name="The Broad Institute Genomics Platform"/>
            <consortium name="The Broad Institute Genome Sequencing Center for Infectious Disease"/>
            <person name="Wu L."/>
            <person name="Ma J."/>
        </authorList>
    </citation>
    <scope>NUCLEOTIDE SEQUENCE [LARGE SCALE GENOMIC DNA]</scope>
    <source>
        <strain evidence="2">CGMCC 1.12770</strain>
    </source>
</reference>
<dbReference type="EMBL" id="BMFU01000002">
    <property type="protein sequence ID" value="GGH49417.1"/>
    <property type="molecule type" value="Genomic_DNA"/>
</dbReference>
<dbReference type="Gene3D" id="3.40.50.300">
    <property type="entry name" value="P-loop containing nucleotide triphosphate hydrolases"/>
    <property type="match status" value="1"/>
</dbReference>
<name>A0ABQ1Z646_9BACL</name>
<dbReference type="InterPro" id="IPR027417">
    <property type="entry name" value="P-loop_NTPase"/>
</dbReference>
<sequence length="80" mass="8712">MSKQPLFVITGASGTGKTTVSSHVRKLLPEFDVFDMDIIDNVDWQIAKENWLRVAYSISLSGRGTVLCGTMVPENIASPA</sequence>
<evidence type="ECO:0000313" key="1">
    <source>
        <dbReference type="EMBL" id="GGH49417.1"/>
    </source>
</evidence>
<evidence type="ECO:0000313" key="2">
    <source>
        <dbReference type="Proteomes" id="UP000652153"/>
    </source>
</evidence>
<proteinExistence type="predicted"/>
<dbReference type="SUPFAM" id="SSF52540">
    <property type="entry name" value="P-loop containing nucleoside triphosphate hydrolases"/>
    <property type="match status" value="1"/>
</dbReference>
<keyword evidence="2" id="KW-1185">Reference proteome</keyword>
<accession>A0ABQ1Z646</accession>
<protein>
    <submittedName>
        <fullName evidence="1">Uncharacterized protein</fullName>
    </submittedName>
</protein>